<evidence type="ECO:0000259" key="3">
    <source>
        <dbReference type="PROSITE" id="PS51471"/>
    </source>
</evidence>
<keyword evidence="2" id="KW-0479">Metal-binding</keyword>
<reference evidence="4" key="1">
    <citation type="journal article" date="2020" name="Stud. Mycol.">
        <title>101 Dothideomycetes genomes: a test case for predicting lifestyles and emergence of pathogens.</title>
        <authorList>
            <person name="Haridas S."/>
            <person name="Albert R."/>
            <person name="Binder M."/>
            <person name="Bloem J."/>
            <person name="Labutti K."/>
            <person name="Salamov A."/>
            <person name="Andreopoulos B."/>
            <person name="Baker S."/>
            <person name="Barry K."/>
            <person name="Bills G."/>
            <person name="Bluhm B."/>
            <person name="Cannon C."/>
            <person name="Castanera R."/>
            <person name="Culley D."/>
            <person name="Daum C."/>
            <person name="Ezra D."/>
            <person name="Gonzalez J."/>
            <person name="Henrissat B."/>
            <person name="Kuo A."/>
            <person name="Liang C."/>
            <person name="Lipzen A."/>
            <person name="Lutzoni F."/>
            <person name="Magnuson J."/>
            <person name="Mondo S."/>
            <person name="Nolan M."/>
            <person name="Ohm R."/>
            <person name="Pangilinan J."/>
            <person name="Park H.-J."/>
            <person name="Ramirez L."/>
            <person name="Alfaro M."/>
            <person name="Sun H."/>
            <person name="Tritt A."/>
            <person name="Yoshinaga Y."/>
            <person name="Zwiers L.-H."/>
            <person name="Turgeon B."/>
            <person name="Goodwin S."/>
            <person name="Spatafora J."/>
            <person name="Crous P."/>
            <person name="Grigoriev I."/>
        </authorList>
    </citation>
    <scope>NUCLEOTIDE SEQUENCE</scope>
    <source>
        <strain evidence="4">CBS 109.77</strain>
    </source>
</reference>
<dbReference type="GO" id="GO:0046872">
    <property type="term" value="F:metal ion binding"/>
    <property type="evidence" value="ECO:0007669"/>
    <property type="project" value="UniProtKB-KW"/>
</dbReference>
<evidence type="ECO:0000313" key="5">
    <source>
        <dbReference type="Proteomes" id="UP000799757"/>
    </source>
</evidence>
<dbReference type="Gene3D" id="2.60.120.330">
    <property type="entry name" value="B-lactam Antibiotic, Isopenicillin N Synthase, Chain"/>
    <property type="match status" value="1"/>
</dbReference>
<dbReference type="Proteomes" id="UP000799757">
    <property type="component" value="Unassembled WGS sequence"/>
</dbReference>
<dbReference type="InterPro" id="IPR044861">
    <property type="entry name" value="IPNS-like_FE2OG_OXY"/>
</dbReference>
<dbReference type="InterPro" id="IPR027443">
    <property type="entry name" value="IPNS-like_sf"/>
</dbReference>
<evidence type="ECO:0000256" key="2">
    <source>
        <dbReference type="RuleBase" id="RU003682"/>
    </source>
</evidence>
<dbReference type="PROSITE" id="PS51471">
    <property type="entry name" value="FE2OG_OXY"/>
    <property type="match status" value="1"/>
</dbReference>
<feature type="domain" description="Fe2OG dioxygenase" evidence="3">
    <location>
        <begin position="198"/>
        <end position="315"/>
    </location>
</feature>
<accession>A0A6A6X891</accession>
<dbReference type="InterPro" id="IPR050231">
    <property type="entry name" value="Iron_ascorbate_oxido_reductase"/>
</dbReference>
<dbReference type="EMBL" id="MU001964">
    <property type="protein sequence ID" value="KAF2792572.1"/>
    <property type="molecule type" value="Genomic_DNA"/>
</dbReference>
<protein>
    <submittedName>
        <fullName evidence="4">Clavaminate synthase-like protein</fullName>
    </submittedName>
</protein>
<dbReference type="OrthoDB" id="288590at2759"/>
<organism evidence="4 5">
    <name type="scientific">Melanomma pulvis-pyrius CBS 109.77</name>
    <dbReference type="NCBI Taxonomy" id="1314802"/>
    <lineage>
        <taxon>Eukaryota</taxon>
        <taxon>Fungi</taxon>
        <taxon>Dikarya</taxon>
        <taxon>Ascomycota</taxon>
        <taxon>Pezizomycotina</taxon>
        <taxon>Dothideomycetes</taxon>
        <taxon>Pleosporomycetidae</taxon>
        <taxon>Pleosporales</taxon>
        <taxon>Melanommataceae</taxon>
        <taxon>Melanomma</taxon>
    </lineage>
</organism>
<keyword evidence="2" id="KW-0560">Oxidoreductase</keyword>
<evidence type="ECO:0000256" key="1">
    <source>
        <dbReference type="ARBA" id="ARBA00008056"/>
    </source>
</evidence>
<keyword evidence="2" id="KW-0408">Iron</keyword>
<proteinExistence type="inferred from homology"/>
<sequence>MKAAEALRIAGNFNLHDFYPTPFPEDVPTIDLEKISLSRVLNGDQIEAERLFNICTTIGFFYLDMLDHPTGRQLWQSACNLHRFGQQRFSLTSIEQKLQYKPLEGVRVFDRGYLVRNAYQDGRPADLEILNVPQSEFFGTKIEGGEIPTWIPEEDHNIFKQALSCGNTVARALLAVLEKQLQLSPGAITNLHRLNDDSGDFIRILRYSGVPDGSREVPEGFPPHRDAMSVAILFTWVGGLQIPVPDAQVEGFSVKDEDWRWVRPEPGYAIVNLGDAMAIFTNTLLKSSIHRVIKAPGRQRPHDRLSVIVATRPENNSLMKAFESPMIPVCQSNELPVTSLEWGHSVVSGIQRRAVARGARDLDNT</sequence>
<dbReference type="SUPFAM" id="SSF51197">
    <property type="entry name" value="Clavaminate synthase-like"/>
    <property type="match status" value="1"/>
</dbReference>
<dbReference type="PANTHER" id="PTHR47990">
    <property type="entry name" value="2-OXOGLUTARATE (2OG) AND FE(II)-DEPENDENT OXYGENASE SUPERFAMILY PROTEIN-RELATED"/>
    <property type="match status" value="1"/>
</dbReference>
<dbReference type="InterPro" id="IPR005123">
    <property type="entry name" value="Oxoglu/Fe-dep_dioxygenase_dom"/>
</dbReference>
<evidence type="ECO:0000313" key="4">
    <source>
        <dbReference type="EMBL" id="KAF2792572.1"/>
    </source>
</evidence>
<name>A0A6A6X891_9PLEO</name>
<gene>
    <name evidence="4" type="ORF">K505DRAFT_246451</name>
</gene>
<comment type="similarity">
    <text evidence="1 2">Belongs to the iron/ascorbate-dependent oxidoreductase family.</text>
</comment>
<dbReference type="AlphaFoldDB" id="A0A6A6X891"/>
<dbReference type="Pfam" id="PF03171">
    <property type="entry name" value="2OG-FeII_Oxy"/>
    <property type="match status" value="1"/>
</dbReference>
<keyword evidence="5" id="KW-1185">Reference proteome</keyword>
<dbReference type="GO" id="GO:0016491">
    <property type="term" value="F:oxidoreductase activity"/>
    <property type="evidence" value="ECO:0007669"/>
    <property type="project" value="UniProtKB-KW"/>
</dbReference>